<evidence type="ECO:0000256" key="4">
    <source>
        <dbReference type="ARBA" id="ARBA00007090"/>
    </source>
</evidence>
<dbReference type="GO" id="GO:0009274">
    <property type="term" value="C:peptidoglycan-based cell wall"/>
    <property type="evidence" value="ECO:0007669"/>
    <property type="project" value="UniProtKB-UniRule"/>
</dbReference>
<feature type="domain" description="Bifunctional transglycosylase second" evidence="28">
    <location>
        <begin position="93"/>
        <end position="176"/>
    </location>
</feature>
<evidence type="ECO:0000256" key="21">
    <source>
        <dbReference type="ARBA" id="ARBA00049902"/>
    </source>
</evidence>
<dbReference type="GO" id="GO:0030288">
    <property type="term" value="C:outer membrane-bounded periplasmic space"/>
    <property type="evidence" value="ECO:0007669"/>
    <property type="project" value="TreeGrafter"/>
</dbReference>
<evidence type="ECO:0000256" key="12">
    <source>
        <dbReference type="ARBA" id="ARBA00022801"/>
    </source>
</evidence>
<dbReference type="InterPro" id="IPR050396">
    <property type="entry name" value="Glycosyltr_51/Transpeptidase"/>
</dbReference>
<accession>A0A0F7JTN2</accession>
<evidence type="ECO:0000256" key="9">
    <source>
        <dbReference type="ARBA" id="ARBA00022670"/>
    </source>
</evidence>
<evidence type="ECO:0000259" key="26">
    <source>
        <dbReference type="Pfam" id="PF00905"/>
    </source>
</evidence>
<protein>
    <recommendedName>
        <fullName evidence="6 22">Penicillin-binding protein 1B</fullName>
        <shortName evidence="23">PBP-1b</shortName>
        <shortName evidence="23">PBP1b</shortName>
    </recommendedName>
    <alternativeName>
        <fullName evidence="19 23">Murein polymerase</fullName>
    </alternativeName>
</protein>
<dbReference type="GO" id="GO:0008955">
    <property type="term" value="F:peptidoglycan glycosyltransferase activity"/>
    <property type="evidence" value="ECO:0007669"/>
    <property type="project" value="UniProtKB-UniRule"/>
</dbReference>
<feature type="domain" description="Penicillin-binding protein transpeptidase" evidence="26">
    <location>
        <begin position="454"/>
        <end position="708"/>
    </location>
</feature>
<dbReference type="AlphaFoldDB" id="A0A0F7JTN2"/>
<dbReference type="SUPFAM" id="SSF56601">
    <property type="entry name" value="beta-lactamase/transpeptidase-like"/>
    <property type="match status" value="1"/>
</dbReference>
<evidence type="ECO:0000256" key="18">
    <source>
        <dbReference type="ARBA" id="ARBA00023316"/>
    </source>
</evidence>
<dbReference type="Proteomes" id="UP000034410">
    <property type="component" value="Chromosome"/>
</dbReference>
<organism evidence="29 30">
    <name type="scientific">Sedimenticola thiotaurini</name>
    <dbReference type="NCBI Taxonomy" id="1543721"/>
    <lineage>
        <taxon>Bacteria</taxon>
        <taxon>Pseudomonadati</taxon>
        <taxon>Pseudomonadota</taxon>
        <taxon>Gammaproteobacteria</taxon>
        <taxon>Chromatiales</taxon>
        <taxon>Sedimenticolaceae</taxon>
        <taxon>Sedimenticola</taxon>
    </lineage>
</organism>
<evidence type="ECO:0000313" key="30">
    <source>
        <dbReference type="Proteomes" id="UP000034410"/>
    </source>
</evidence>
<sequence length="796" mass="88622">MAKTPRKRSKTTAKRAKTTTKRKPSSRSRRRSKAKSRRGGGVGRWISRLLALGFLFSLILGGYLFYLDHTVTTRFEGKRWAVPARVYGRPLELYPGAPVTPEQLTAELQRMGYQRVTYPKQAASWSRNAGRFLIRARDFRFWDGQEPGRFLDIRFAGERIESLTEMGGKDLALVRLEAPEIGSIYPAHNEDRVLVQRKDLPEPLVQALIVMEDRTFYQHYGVDPKAIARAVWANLRAGGVVQGGSTLTQQLVKNFYLTRERSLWRKLNEAAMALLLEYHYDKDEILGAYANEIYLGQDGGRAIHGFGLASHFYFNRSLQELNLAQMALLVAQVRGPSYYDPRRHPKRAKQRRDLVLKVMQEQGVITAKQASAAQKQPLGVRQKGHGRGSYPAFMDLVRRQLHRDYREQDLTSEGLRIFTTLDPWAQQQAESAVSARLSTLEKQYRLPAGKLESAAVLVDGESGEVRALVGGRSARYAGFNRALDAVRPIGSLIKPAVYLAALQQPDRYTLMTPLDDSPLSIAGRDGERWVPENYDHNSHGQVPLHLALAKSYNLATVRLGMDLGLGTVADLLKDLGINRPITPVPAMLLGALSLSPLEVAQLYQTFAAGGFYSPLRAIRGVQSSSGEPLQRYPLTVRQSVDAGPVYLLNRNLQEVVRSGTGRGLARYLDSSLNIAGKTGTTDELRDSWFAGFSGDKVAVVWVGRDDNKPAGLTGSTGALQVWGDMMRRMHPLPLSLLRPDSVETVWIDPASGFRADERCEDARQFPFIIGSAPTVTASCAGQTGTPIQRLFRSFFE</sequence>
<dbReference type="OrthoDB" id="9766909at2"/>
<comment type="catalytic activity">
    <reaction evidence="21">
        <text>[GlcNAc-(1-&gt;4)-Mur2Ac(oyl-L-Ala-gamma-D-Glu-L-Lys-D-Ala-D-Ala)](n)-di-trans,octa-cis-undecaprenyl diphosphate + beta-D-GlcNAc-(1-&gt;4)-Mur2Ac(oyl-L-Ala-gamma-D-Glu-L-Lys-D-Ala-D-Ala)-di-trans,octa-cis-undecaprenyl diphosphate = [GlcNAc-(1-&gt;4)-Mur2Ac(oyl-L-Ala-gamma-D-Glu-L-Lys-D-Ala-D-Ala)](n+1)-di-trans,octa-cis-undecaprenyl diphosphate + di-trans,octa-cis-undecaprenyl diphosphate + H(+)</text>
        <dbReference type="Rhea" id="RHEA:23708"/>
        <dbReference type="Rhea" id="RHEA-COMP:9602"/>
        <dbReference type="Rhea" id="RHEA-COMP:9603"/>
        <dbReference type="ChEBI" id="CHEBI:15378"/>
        <dbReference type="ChEBI" id="CHEBI:58405"/>
        <dbReference type="ChEBI" id="CHEBI:60033"/>
        <dbReference type="ChEBI" id="CHEBI:78435"/>
        <dbReference type="EC" id="2.4.99.28"/>
    </reaction>
</comment>
<evidence type="ECO:0000256" key="7">
    <source>
        <dbReference type="ARBA" id="ARBA00022475"/>
    </source>
</evidence>
<dbReference type="Pfam" id="PF00905">
    <property type="entry name" value="Transpeptidase"/>
    <property type="match status" value="1"/>
</dbReference>
<dbReference type="GO" id="GO:0009002">
    <property type="term" value="F:serine-type D-Ala-D-Ala carboxypeptidase activity"/>
    <property type="evidence" value="ECO:0007669"/>
    <property type="project" value="UniProtKB-EC"/>
</dbReference>
<evidence type="ECO:0000259" key="27">
    <source>
        <dbReference type="Pfam" id="PF00912"/>
    </source>
</evidence>
<keyword evidence="12" id="KW-0378">Hydrolase</keyword>
<dbReference type="FunFam" id="1.10.3810.10:FF:000001">
    <property type="entry name" value="Penicillin-binding protein 1A"/>
    <property type="match status" value="1"/>
</dbReference>
<dbReference type="Gene3D" id="3.40.710.10">
    <property type="entry name" value="DD-peptidase/beta-lactamase superfamily"/>
    <property type="match status" value="1"/>
</dbReference>
<dbReference type="InterPro" id="IPR012338">
    <property type="entry name" value="Beta-lactam/transpept-like"/>
</dbReference>
<keyword evidence="17" id="KW-0511">Multifunctional enzyme</keyword>
<evidence type="ECO:0000256" key="16">
    <source>
        <dbReference type="ARBA" id="ARBA00023251"/>
    </source>
</evidence>
<dbReference type="EMBL" id="CP011412">
    <property type="protein sequence ID" value="AKH19012.1"/>
    <property type="molecule type" value="Genomic_DNA"/>
</dbReference>
<dbReference type="Pfam" id="PF14814">
    <property type="entry name" value="UB2H"/>
    <property type="match status" value="1"/>
</dbReference>
<keyword evidence="10 23" id="KW-0328">Glycosyltransferase</keyword>
<evidence type="ECO:0000256" key="23">
    <source>
        <dbReference type="PIRNR" id="PIRNR002799"/>
    </source>
</evidence>
<keyword evidence="16" id="KW-0046">Antibiotic resistance</keyword>
<dbReference type="GO" id="GO:0009252">
    <property type="term" value="P:peptidoglycan biosynthetic process"/>
    <property type="evidence" value="ECO:0007669"/>
    <property type="project" value="UniProtKB-UniRule"/>
</dbReference>
<dbReference type="KEGG" id="seds:AAY24_00105"/>
<dbReference type="SUPFAM" id="SSF53955">
    <property type="entry name" value="Lysozyme-like"/>
    <property type="match status" value="1"/>
</dbReference>
<dbReference type="RefSeq" id="WP_046857950.1">
    <property type="nucleotide sequence ID" value="NZ_CP011412.1"/>
</dbReference>
<feature type="compositionally biased region" description="Basic residues" evidence="25">
    <location>
        <begin position="1"/>
        <end position="38"/>
    </location>
</feature>
<keyword evidence="11 23" id="KW-0808">Transferase</keyword>
<comment type="function">
    <text evidence="1 23">Cell wall formation. Synthesis of cross-linked peptidoglycan from the lipid intermediates. The enzyme has a penicillin-insensitive transglycosylase N-terminal domain (formation of linear glycan strands) and a penicillin-sensitive transpeptidase C-terminal domain (cross-linking of the peptide subunits).</text>
</comment>
<dbReference type="Pfam" id="PF00912">
    <property type="entry name" value="Transgly"/>
    <property type="match status" value="1"/>
</dbReference>
<dbReference type="PATRIC" id="fig|1543721.4.peg.23"/>
<dbReference type="InterPro" id="IPR011813">
    <property type="entry name" value="PBP_1b"/>
</dbReference>
<dbReference type="InterPro" id="IPR036950">
    <property type="entry name" value="PBP_transglycosylase"/>
</dbReference>
<evidence type="ECO:0000256" key="8">
    <source>
        <dbReference type="ARBA" id="ARBA00022645"/>
    </source>
</evidence>
<evidence type="ECO:0000256" key="11">
    <source>
        <dbReference type="ARBA" id="ARBA00022679"/>
    </source>
</evidence>
<keyword evidence="13 23" id="KW-0133">Cell shape</keyword>
<keyword evidence="18 23" id="KW-0961">Cell wall biogenesis/degradation</keyword>
<dbReference type="InterPro" id="IPR023346">
    <property type="entry name" value="Lysozyme-like_dom_sf"/>
</dbReference>
<evidence type="ECO:0000313" key="29">
    <source>
        <dbReference type="EMBL" id="AKH19012.1"/>
    </source>
</evidence>
<evidence type="ECO:0000256" key="1">
    <source>
        <dbReference type="ARBA" id="ARBA00002624"/>
    </source>
</evidence>
<reference evidence="29 30" key="1">
    <citation type="journal article" date="2015" name="Genome Announc.">
        <title>Complete Genome Sequence of Sedimenticola thiotaurini Strain SIP-G1, a Polyphosphate- and Polyhydroxyalkanoate-Accumulating Sulfur-Oxidizing Gammaproteobacterium Isolated from Salt Marsh Sediments.</title>
        <authorList>
            <person name="Flood B.E."/>
            <person name="Jones D.S."/>
            <person name="Bailey J.V."/>
        </authorList>
    </citation>
    <scope>NUCLEOTIDE SEQUENCE [LARGE SCALE GENOMIC DNA]</scope>
    <source>
        <strain evidence="29 30">SIP-G1</strain>
    </source>
</reference>
<keyword evidence="8" id="KW-0121">Carboxypeptidase</keyword>
<evidence type="ECO:0000259" key="28">
    <source>
        <dbReference type="Pfam" id="PF14814"/>
    </source>
</evidence>
<keyword evidence="7" id="KW-1003">Cell membrane</keyword>
<dbReference type="NCBIfam" id="TIGR02074">
    <property type="entry name" value="PBP_1a_fam"/>
    <property type="match status" value="1"/>
</dbReference>
<dbReference type="InterPro" id="IPR001264">
    <property type="entry name" value="Glyco_trans_51"/>
</dbReference>
<comment type="similarity">
    <text evidence="5 23">In the N-terminal section; belongs to the glycosyltransferase 51 family.</text>
</comment>
<comment type="subcellular location">
    <subcellularLocation>
        <location evidence="2">Cell membrane</location>
    </subcellularLocation>
</comment>
<dbReference type="GO" id="GO:0005886">
    <property type="term" value="C:plasma membrane"/>
    <property type="evidence" value="ECO:0007669"/>
    <property type="project" value="UniProtKB-SubCell"/>
</dbReference>
<dbReference type="Gene3D" id="3.30.2060.10">
    <property type="entry name" value="Penicillin-binding protein 1b domain"/>
    <property type="match status" value="1"/>
</dbReference>
<keyword evidence="30" id="KW-1185">Reference proteome</keyword>
<keyword evidence="9" id="KW-0645">Protease</keyword>
<dbReference type="InterPro" id="IPR001460">
    <property type="entry name" value="PCN-bd_Tpept"/>
</dbReference>
<comment type="pathway">
    <text evidence="3 23">Cell wall biogenesis; peptidoglycan biosynthesis.</text>
</comment>
<keyword evidence="15" id="KW-0472">Membrane</keyword>
<keyword evidence="14 23" id="KW-0573">Peptidoglycan synthesis</keyword>
<dbReference type="GO" id="GO:0008658">
    <property type="term" value="F:penicillin binding"/>
    <property type="evidence" value="ECO:0007669"/>
    <property type="project" value="UniProtKB-UniRule"/>
</dbReference>
<feature type="active site" description="Proton donor; for transglycosylase activity" evidence="24">
    <location>
        <position position="212"/>
    </location>
</feature>
<dbReference type="UniPathway" id="UPA00219"/>
<dbReference type="NCBIfam" id="TIGR02071">
    <property type="entry name" value="PBP_1b"/>
    <property type="match status" value="1"/>
</dbReference>
<evidence type="ECO:0000256" key="20">
    <source>
        <dbReference type="ARBA" id="ARBA00034000"/>
    </source>
</evidence>
<name>A0A0F7JTN2_9GAMM</name>
<dbReference type="PANTHER" id="PTHR32282:SF11">
    <property type="entry name" value="PENICILLIN-BINDING PROTEIN 1B"/>
    <property type="match status" value="1"/>
</dbReference>
<comment type="catalytic activity">
    <reaction evidence="20">
        <text>Preferential cleavage: (Ac)2-L-Lys-D-Ala-|-D-Ala. Also transpeptidation of peptidyl-alanyl moieties that are N-acyl substituents of D-alanine.</text>
        <dbReference type="EC" id="3.4.16.4"/>
    </reaction>
</comment>
<dbReference type="PANTHER" id="PTHR32282">
    <property type="entry name" value="BINDING PROTEIN TRANSPEPTIDASE, PUTATIVE-RELATED"/>
    <property type="match status" value="1"/>
</dbReference>
<evidence type="ECO:0000256" key="17">
    <source>
        <dbReference type="ARBA" id="ARBA00023268"/>
    </source>
</evidence>
<evidence type="ECO:0000256" key="25">
    <source>
        <dbReference type="SAM" id="MobiDB-lite"/>
    </source>
</evidence>
<evidence type="ECO:0000256" key="2">
    <source>
        <dbReference type="ARBA" id="ARBA00004236"/>
    </source>
</evidence>
<dbReference type="GO" id="GO:0071555">
    <property type="term" value="P:cell wall organization"/>
    <property type="evidence" value="ECO:0007669"/>
    <property type="project" value="UniProtKB-UniRule"/>
</dbReference>
<evidence type="ECO:0000256" key="24">
    <source>
        <dbReference type="PIRSR" id="PIRSR002799-1"/>
    </source>
</evidence>
<dbReference type="InterPro" id="IPR028166">
    <property type="entry name" value="UB2H"/>
</dbReference>
<evidence type="ECO:0000256" key="22">
    <source>
        <dbReference type="NCBIfam" id="TIGR02071"/>
    </source>
</evidence>
<evidence type="ECO:0000256" key="15">
    <source>
        <dbReference type="ARBA" id="ARBA00023136"/>
    </source>
</evidence>
<evidence type="ECO:0000256" key="10">
    <source>
        <dbReference type="ARBA" id="ARBA00022676"/>
    </source>
</evidence>
<dbReference type="GO" id="GO:0046677">
    <property type="term" value="P:response to antibiotic"/>
    <property type="evidence" value="ECO:0007669"/>
    <property type="project" value="UniProtKB-UniRule"/>
</dbReference>
<feature type="domain" description="Glycosyl transferase family 51" evidence="27">
    <location>
        <begin position="188"/>
        <end position="360"/>
    </location>
</feature>
<evidence type="ECO:0000256" key="6">
    <source>
        <dbReference type="ARBA" id="ARBA00018637"/>
    </source>
</evidence>
<gene>
    <name evidence="29" type="ORF">AAY24_00105</name>
</gene>
<evidence type="ECO:0000256" key="19">
    <source>
        <dbReference type="ARBA" id="ARBA00032454"/>
    </source>
</evidence>
<evidence type="ECO:0000256" key="5">
    <source>
        <dbReference type="ARBA" id="ARBA00007739"/>
    </source>
</evidence>
<dbReference type="Gene3D" id="1.10.3810.10">
    <property type="entry name" value="Biosynthetic peptidoglycan transglycosylase-like"/>
    <property type="match status" value="1"/>
</dbReference>
<proteinExistence type="inferred from homology"/>
<feature type="region of interest" description="Disordered" evidence="25">
    <location>
        <begin position="1"/>
        <end position="40"/>
    </location>
</feature>
<dbReference type="GO" id="GO:0006508">
    <property type="term" value="P:proteolysis"/>
    <property type="evidence" value="ECO:0007669"/>
    <property type="project" value="UniProtKB-KW"/>
</dbReference>
<evidence type="ECO:0000256" key="3">
    <source>
        <dbReference type="ARBA" id="ARBA00004752"/>
    </source>
</evidence>
<dbReference type="GO" id="GO:0008360">
    <property type="term" value="P:regulation of cell shape"/>
    <property type="evidence" value="ECO:0007669"/>
    <property type="project" value="UniProtKB-UniRule"/>
</dbReference>
<feature type="active site" description="Acyl-ester intermediate; for transpeptidase activity" evidence="24">
    <location>
        <position position="491"/>
    </location>
</feature>
<dbReference type="PIRSF" id="PIRSF002799">
    <property type="entry name" value="PBP_1b"/>
    <property type="match status" value="1"/>
</dbReference>
<evidence type="ECO:0000256" key="13">
    <source>
        <dbReference type="ARBA" id="ARBA00022960"/>
    </source>
</evidence>
<evidence type="ECO:0000256" key="14">
    <source>
        <dbReference type="ARBA" id="ARBA00022984"/>
    </source>
</evidence>
<comment type="similarity">
    <text evidence="4 23">In the C-terminal section; belongs to the transpeptidase family.</text>
</comment>